<keyword evidence="9" id="KW-0234">DNA repair</keyword>
<protein>
    <submittedName>
        <fullName evidence="12">Recombination helicase AddA</fullName>
    </submittedName>
</protein>
<keyword evidence="1" id="KW-0540">Nuclease</keyword>
<sequence length="954" mass="106106">MRFGGEFFETCFRDEIRREGLTYYRFRLAEPGLFLDKYKTYASVNEADEAELRQGARIDLARNFRSRMEVVDAVNMLFRQIMNESVAEIQYDSRAELVCGAAFPAVEKEAENAASPFGMHTPELLLIDRENADSSGSSIGLEDAAGSDAGEGMPAEESERQEMETAQLEARAIAVRIREMMGDTGKPLLVFDKVKKAMRPVEYGDIVILLRSASVWAPLMMEELVQEGIPASGEQNRGYFQAVEVEIMLSLLRVIDNPRQDIPLASVLRSPIVGLTEEELAQVRLFAAGSYYDALSAALEQATMEAAPGGTAGLAAGRWNLGLELSGTAEAAAGQSLSGAQPAEGVKPGPGQPAPQPELSAGLAAKLISFRDRLESWRLDARHGSLSDLIWRIYSETGYLDWLGGLPGGSQRQSNLTALYDRAVQYEQDTSSRGLFRFLTFISRMRDNGGDLGAGSKDEGQGNAVRFMTIHKSKGLEFPVVFVAGLSKNFNQQDLNAAFLMHKELGFGPKYVDGKLRVSYPTLPNLAIRRRSHLELLAEEMRVLYVALTRPKEKLILIGTVKKLLNKIKDWSQVDSVHGMLLPDYMLARGRSYMDWIGPAILRHPSAAILREAAELPETGHADLFPGADSWMITVKSDEYLMTGAPRHQSHAAEGPGSAEQERREGIEAALNRLEPVQDIPWESGQSPQEMREELYRRISWKYPYLAASGIAAKTSVTEMKKQLAMQEHPPREWAEEALQQEGSNGNQAGSFTLSLRRPKFMEDYKLTPTERGTVYHTVMQHVPLVAGLDSAAVEELLNQLTDKELITREQAEAVQPQDIVDMLASSAGEMLLQASQVWREMPFSYALPATEAYLLPDPASGPVKDALHVQELLQEECVLIQGVVDCLFRQDERLILLDYKTDKVLEQRGGIEALKEQYRFQLELYAKALEEILGEPIQEKWLYFFDAGQAVQL</sequence>
<name>A0A4V1G3S1_9BACL</name>
<dbReference type="PROSITE" id="PS51217">
    <property type="entry name" value="UVRD_HELICASE_CTER"/>
    <property type="match status" value="1"/>
</dbReference>
<dbReference type="GO" id="GO:0003677">
    <property type="term" value="F:DNA binding"/>
    <property type="evidence" value="ECO:0007669"/>
    <property type="project" value="UniProtKB-KW"/>
</dbReference>
<accession>A0A4V1G3S1</accession>
<proteinExistence type="predicted"/>
<dbReference type="Gene3D" id="3.40.50.300">
    <property type="entry name" value="P-loop containing nucleotide triphosphate hydrolases"/>
    <property type="match status" value="2"/>
</dbReference>
<evidence type="ECO:0000313" key="13">
    <source>
        <dbReference type="Proteomes" id="UP000300879"/>
    </source>
</evidence>
<dbReference type="GO" id="GO:0005829">
    <property type="term" value="C:cytosol"/>
    <property type="evidence" value="ECO:0007669"/>
    <property type="project" value="TreeGrafter"/>
</dbReference>
<evidence type="ECO:0000256" key="4">
    <source>
        <dbReference type="ARBA" id="ARBA00022801"/>
    </source>
</evidence>
<evidence type="ECO:0000256" key="7">
    <source>
        <dbReference type="ARBA" id="ARBA00022840"/>
    </source>
</evidence>
<dbReference type="SUPFAM" id="SSF52980">
    <property type="entry name" value="Restriction endonuclease-like"/>
    <property type="match status" value="1"/>
</dbReference>
<dbReference type="GO" id="GO:0033202">
    <property type="term" value="C:DNA helicase complex"/>
    <property type="evidence" value="ECO:0007669"/>
    <property type="project" value="TreeGrafter"/>
</dbReference>
<evidence type="ECO:0000256" key="2">
    <source>
        <dbReference type="ARBA" id="ARBA00022741"/>
    </source>
</evidence>
<feature type="region of interest" description="Disordered" evidence="10">
    <location>
        <begin position="334"/>
        <end position="356"/>
    </location>
</feature>
<organism evidence="12 13">
    <name type="scientific">Paenibacillus algicola</name>
    <dbReference type="NCBI Taxonomy" id="2565926"/>
    <lineage>
        <taxon>Bacteria</taxon>
        <taxon>Bacillati</taxon>
        <taxon>Bacillota</taxon>
        <taxon>Bacilli</taxon>
        <taxon>Bacillales</taxon>
        <taxon>Paenibacillaceae</taxon>
        <taxon>Paenibacillus</taxon>
    </lineage>
</organism>
<dbReference type="GO" id="GO:0000725">
    <property type="term" value="P:recombinational repair"/>
    <property type="evidence" value="ECO:0007669"/>
    <property type="project" value="TreeGrafter"/>
</dbReference>
<dbReference type="Proteomes" id="UP000300879">
    <property type="component" value="Chromosome"/>
</dbReference>
<dbReference type="PANTHER" id="PTHR11070:SF48">
    <property type="entry name" value="ATP-DEPENDENT HELICASE_NUCLEASE SUBUNIT A"/>
    <property type="match status" value="1"/>
</dbReference>
<evidence type="ECO:0000256" key="6">
    <source>
        <dbReference type="ARBA" id="ARBA00022839"/>
    </source>
</evidence>
<dbReference type="Gene3D" id="3.90.320.10">
    <property type="match status" value="1"/>
</dbReference>
<dbReference type="InterPro" id="IPR000212">
    <property type="entry name" value="DNA_helicase_UvrD/REP"/>
</dbReference>
<evidence type="ECO:0000313" key="12">
    <source>
        <dbReference type="EMBL" id="QCT02174.1"/>
    </source>
</evidence>
<keyword evidence="4" id="KW-0378">Hydrolase</keyword>
<keyword evidence="8" id="KW-0238">DNA-binding</keyword>
<dbReference type="PANTHER" id="PTHR11070">
    <property type="entry name" value="UVRD / RECB / PCRA DNA HELICASE FAMILY MEMBER"/>
    <property type="match status" value="1"/>
</dbReference>
<evidence type="ECO:0000256" key="1">
    <source>
        <dbReference type="ARBA" id="ARBA00022722"/>
    </source>
</evidence>
<dbReference type="InterPro" id="IPR038726">
    <property type="entry name" value="PDDEXK_AddAB-type"/>
</dbReference>
<keyword evidence="13" id="KW-1185">Reference proteome</keyword>
<keyword evidence="6" id="KW-0269">Exonuclease</keyword>
<evidence type="ECO:0000256" key="3">
    <source>
        <dbReference type="ARBA" id="ARBA00022763"/>
    </source>
</evidence>
<evidence type="ECO:0000256" key="8">
    <source>
        <dbReference type="ARBA" id="ARBA00023125"/>
    </source>
</evidence>
<evidence type="ECO:0000259" key="11">
    <source>
        <dbReference type="PROSITE" id="PS51217"/>
    </source>
</evidence>
<feature type="domain" description="UvrD-like helicase C-terminal" evidence="11">
    <location>
        <begin position="124"/>
        <end position="475"/>
    </location>
</feature>
<reference evidence="12 13" key="1">
    <citation type="submission" date="2019-05" db="EMBL/GenBank/DDBJ databases">
        <authorList>
            <person name="Chen C."/>
        </authorList>
    </citation>
    <scope>NUCLEOTIDE SEQUENCE [LARGE SCALE GENOMIC DNA]</scope>
    <source>
        <strain evidence="12 13">HB172198</strain>
    </source>
</reference>
<evidence type="ECO:0000256" key="5">
    <source>
        <dbReference type="ARBA" id="ARBA00022806"/>
    </source>
</evidence>
<dbReference type="SUPFAM" id="SSF52540">
    <property type="entry name" value="P-loop containing nucleoside triphosphate hydrolases"/>
    <property type="match status" value="1"/>
</dbReference>
<dbReference type="AlphaFoldDB" id="A0A4V1G3S1"/>
<dbReference type="GO" id="GO:0043138">
    <property type="term" value="F:3'-5' DNA helicase activity"/>
    <property type="evidence" value="ECO:0007669"/>
    <property type="project" value="TreeGrafter"/>
</dbReference>
<feature type="region of interest" description="Disordered" evidence="10">
    <location>
        <begin position="133"/>
        <end position="161"/>
    </location>
</feature>
<dbReference type="EMBL" id="CP040396">
    <property type="protein sequence ID" value="QCT02174.1"/>
    <property type="molecule type" value="Genomic_DNA"/>
</dbReference>
<dbReference type="InterPro" id="IPR011604">
    <property type="entry name" value="PDDEXK-like_dom_sf"/>
</dbReference>
<dbReference type="Pfam" id="PF12705">
    <property type="entry name" value="PDDEXK_1"/>
    <property type="match status" value="1"/>
</dbReference>
<keyword evidence="5 12" id="KW-0347">Helicase</keyword>
<evidence type="ECO:0000256" key="9">
    <source>
        <dbReference type="ARBA" id="ARBA00023204"/>
    </source>
</evidence>
<dbReference type="InterPro" id="IPR011335">
    <property type="entry name" value="Restrct_endonuc-II-like"/>
</dbReference>
<dbReference type="InterPro" id="IPR014017">
    <property type="entry name" value="DNA_helicase_UvrD-like_C"/>
</dbReference>
<dbReference type="GO" id="GO:0004527">
    <property type="term" value="F:exonuclease activity"/>
    <property type="evidence" value="ECO:0007669"/>
    <property type="project" value="UniProtKB-KW"/>
</dbReference>
<evidence type="ECO:0000256" key="10">
    <source>
        <dbReference type="SAM" id="MobiDB-lite"/>
    </source>
</evidence>
<dbReference type="Pfam" id="PF13361">
    <property type="entry name" value="UvrD_C"/>
    <property type="match status" value="2"/>
</dbReference>
<dbReference type="GO" id="GO:0005524">
    <property type="term" value="F:ATP binding"/>
    <property type="evidence" value="ECO:0007669"/>
    <property type="project" value="UniProtKB-KW"/>
</dbReference>
<keyword evidence="2" id="KW-0547">Nucleotide-binding</keyword>
<dbReference type="KEGG" id="palo:E6C60_1458"/>
<keyword evidence="3" id="KW-0227">DNA damage</keyword>
<keyword evidence="7" id="KW-0067">ATP-binding</keyword>
<dbReference type="InterPro" id="IPR027417">
    <property type="entry name" value="P-loop_NTPase"/>
</dbReference>
<gene>
    <name evidence="12" type="ORF">E6C60_1458</name>
</gene>